<feature type="domain" description="Reverse transcriptase Ty1/copia-type" evidence="1">
    <location>
        <begin position="213"/>
        <end position="277"/>
    </location>
</feature>
<dbReference type="Pfam" id="PF07727">
    <property type="entry name" value="RVT_2"/>
    <property type="match status" value="1"/>
</dbReference>
<comment type="caution">
    <text evidence="3">The sequence shown here is derived from an EMBL/GenBank/DDBJ whole genome shotgun (WGS) entry which is preliminary data.</text>
</comment>
<dbReference type="OrthoDB" id="1165052at2759"/>
<dbReference type="CDD" id="cd09272">
    <property type="entry name" value="RNase_HI_RT_Ty1"/>
    <property type="match status" value="1"/>
</dbReference>
<dbReference type="EMBL" id="SMOL01000004">
    <property type="protein sequence ID" value="KAB2636414.1"/>
    <property type="molecule type" value="Genomic_DNA"/>
</dbReference>
<reference evidence="3 4" key="3">
    <citation type="submission" date="2019-11" db="EMBL/GenBank/DDBJ databases">
        <title>A de novo genome assembly of a pear dwarfing rootstock.</title>
        <authorList>
            <person name="Wang F."/>
            <person name="Wang J."/>
            <person name="Li S."/>
            <person name="Zhang Y."/>
            <person name="Fang M."/>
            <person name="Ma L."/>
            <person name="Zhao Y."/>
            <person name="Jiang S."/>
        </authorList>
    </citation>
    <scope>NUCLEOTIDE SEQUENCE [LARGE SCALE GENOMIC DNA]</scope>
    <source>
        <strain evidence="3">S2</strain>
        <tissue evidence="3">Leaf</tissue>
    </source>
</reference>
<reference evidence="3 4" key="1">
    <citation type="submission" date="2019-09" db="EMBL/GenBank/DDBJ databases">
        <authorList>
            <person name="Ou C."/>
        </authorList>
    </citation>
    <scope>NUCLEOTIDE SEQUENCE [LARGE SCALE GENOMIC DNA]</scope>
    <source>
        <strain evidence="3">S2</strain>
        <tissue evidence="3">Leaf</tissue>
    </source>
</reference>
<dbReference type="PANTHER" id="PTHR11439">
    <property type="entry name" value="GAG-POL-RELATED RETROTRANSPOSON"/>
    <property type="match status" value="1"/>
</dbReference>
<dbReference type="PANTHER" id="PTHR11439:SF467">
    <property type="entry name" value="INTEGRASE CATALYTIC DOMAIN-CONTAINING PROTEIN"/>
    <property type="match status" value="1"/>
</dbReference>
<dbReference type="InterPro" id="IPR057670">
    <property type="entry name" value="SH3_retrovirus"/>
</dbReference>
<proteinExistence type="predicted"/>
<reference evidence="4" key="2">
    <citation type="submission" date="2019-10" db="EMBL/GenBank/DDBJ databases">
        <title>A de novo genome assembly of a pear dwarfing rootstock.</title>
        <authorList>
            <person name="Wang F."/>
            <person name="Wang J."/>
            <person name="Li S."/>
            <person name="Zhang Y."/>
            <person name="Fang M."/>
            <person name="Ma L."/>
            <person name="Zhao Y."/>
            <person name="Jiang S."/>
        </authorList>
    </citation>
    <scope>NUCLEOTIDE SEQUENCE [LARGE SCALE GENOMIC DNA]</scope>
</reference>
<dbReference type="AlphaFoldDB" id="A0A5N5IN51"/>
<evidence type="ECO:0000259" key="2">
    <source>
        <dbReference type="Pfam" id="PF25597"/>
    </source>
</evidence>
<evidence type="ECO:0000313" key="4">
    <source>
        <dbReference type="Proteomes" id="UP000327157"/>
    </source>
</evidence>
<dbReference type="SUPFAM" id="SSF56672">
    <property type="entry name" value="DNA/RNA polymerases"/>
    <property type="match status" value="1"/>
</dbReference>
<gene>
    <name evidence="3" type="ORF">D8674_026948</name>
</gene>
<dbReference type="Proteomes" id="UP000327157">
    <property type="component" value="Chromosome 5"/>
</dbReference>
<evidence type="ECO:0000259" key="1">
    <source>
        <dbReference type="Pfam" id="PF07727"/>
    </source>
</evidence>
<dbReference type="InterPro" id="IPR013103">
    <property type="entry name" value="RVT_2"/>
</dbReference>
<evidence type="ECO:0000313" key="3">
    <source>
        <dbReference type="EMBL" id="KAB2636414.1"/>
    </source>
</evidence>
<name>A0A5N5IN51_9ROSA</name>
<protein>
    <submittedName>
        <fullName evidence="3">Uncharacterized protein</fullName>
    </submittedName>
</protein>
<sequence length="510" mass="57463">MTYDPTDLSCDTDFLMKEIIGRGTKRGDLYFVDDVSTGRVNLVQRSVDHKRHQICSCYIRASTVRFGAPTKGYRCYHPLSCRMYTTMDVTFSESEMYYSSTSSNPPLQGKPLHDEQVWTMAAATIDLPLPLLVEPAVVALPAQPTEAASLPTELAAGTAVSCSPTATMLPLADLENSTNTTPPRLKIYSLKEALSNDRWTKAMEEEMDALQKNQTWDLVLPPRGKKRVGCRWVYTIKYKVDGSIERYKARLVAKGYTQTYDVDYTKTFAPVAKIKTVSDGYEEVWVQAEQFRSYTFLEMSNGPDIAYAVSVVSQFMHSPSEAHMGAVERILRYLKSSLGRGIMFSKNDHCRIEGYTDADWVGNVTDRWSRSGYFTFVGENLVTWRSKKQKVVALSSAVAEYRGMAKGACELLWLQRLLGELGYPSNSASYLFCDNKAAIDILHNPIQHDRTKHVEVDRHFIKEKLDGNIIQFPFIKSEDQLADILTKAIASQAFYNSLVKLGMNDIYAPT</sequence>
<accession>A0A5N5IN51</accession>
<dbReference type="InterPro" id="IPR043502">
    <property type="entry name" value="DNA/RNA_pol_sf"/>
</dbReference>
<organism evidence="3 4">
    <name type="scientific">Pyrus ussuriensis x Pyrus communis</name>
    <dbReference type="NCBI Taxonomy" id="2448454"/>
    <lineage>
        <taxon>Eukaryota</taxon>
        <taxon>Viridiplantae</taxon>
        <taxon>Streptophyta</taxon>
        <taxon>Embryophyta</taxon>
        <taxon>Tracheophyta</taxon>
        <taxon>Spermatophyta</taxon>
        <taxon>Magnoliopsida</taxon>
        <taxon>eudicotyledons</taxon>
        <taxon>Gunneridae</taxon>
        <taxon>Pentapetalae</taxon>
        <taxon>rosids</taxon>
        <taxon>fabids</taxon>
        <taxon>Rosales</taxon>
        <taxon>Rosaceae</taxon>
        <taxon>Amygdaloideae</taxon>
        <taxon>Maleae</taxon>
        <taxon>Pyrus</taxon>
    </lineage>
</organism>
<feature type="domain" description="Retroviral polymerase SH3-like" evidence="2">
    <location>
        <begin position="68"/>
        <end position="103"/>
    </location>
</feature>
<dbReference type="Pfam" id="PF25597">
    <property type="entry name" value="SH3_retrovirus"/>
    <property type="match status" value="1"/>
</dbReference>
<keyword evidence="4" id="KW-1185">Reference proteome</keyword>